<dbReference type="EMBL" id="RBIR01000014">
    <property type="protein sequence ID" value="RKR12495.1"/>
    <property type="molecule type" value="Genomic_DNA"/>
</dbReference>
<dbReference type="Gene3D" id="3.30.530.20">
    <property type="match status" value="1"/>
</dbReference>
<comment type="caution">
    <text evidence="1">The sequence shown here is derived from an EMBL/GenBank/DDBJ whole genome shotgun (WGS) entry which is preliminary data.</text>
</comment>
<dbReference type="OrthoDB" id="6624781at2"/>
<name>A0A495E6C1_9MICC</name>
<dbReference type="AlphaFoldDB" id="A0A495E6C1"/>
<dbReference type="InterPro" id="IPR023393">
    <property type="entry name" value="START-like_dom_sf"/>
</dbReference>
<evidence type="ECO:0000313" key="2">
    <source>
        <dbReference type="Proteomes" id="UP000276055"/>
    </source>
</evidence>
<gene>
    <name evidence="1" type="ORF">C8D78_3868</name>
</gene>
<accession>A0A495E6C1</accession>
<sequence>MKARYLVSRSRFIAATPDAIFDVLATPALHSVIDGSGTVKGAQPRGPERLYLGAKFGMQMRMRMNYKILNRVCEFEEGHRIAWRHFYGHVWRYLLEPSTGPDGTAGTLVTEQWDARRVRGKSLLRLAGYLRRHPVNLEQTLAKLAEYMAAR</sequence>
<protein>
    <submittedName>
        <fullName evidence="1">Polyketide cyclase/dehydrase/lipid transport protein</fullName>
    </submittedName>
</protein>
<organism evidence="1 2">
    <name type="scientific">Arthrobacter oryzae</name>
    <dbReference type="NCBI Taxonomy" id="409290"/>
    <lineage>
        <taxon>Bacteria</taxon>
        <taxon>Bacillati</taxon>
        <taxon>Actinomycetota</taxon>
        <taxon>Actinomycetes</taxon>
        <taxon>Micrococcales</taxon>
        <taxon>Micrococcaceae</taxon>
        <taxon>Arthrobacter</taxon>
    </lineage>
</organism>
<reference evidence="1 2" key="1">
    <citation type="submission" date="2018-10" db="EMBL/GenBank/DDBJ databases">
        <title>Genomic Encyclopedia of Type Strains, Phase IV (KMG-IV): sequencing the most valuable type-strain genomes for metagenomic binning, comparative biology and taxonomic classification.</title>
        <authorList>
            <person name="Goeker M."/>
        </authorList>
    </citation>
    <scope>NUCLEOTIDE SEQUENCE [LARGE SCALE GENOMIC DNA]</scope>
    <source>
        <strain evidence="1 2">DSM 25586</strain>
    </source>
</reference>
<proteinExistence type="predicted"/>
<dbReference type="RefSeq" id="WP_120955446.1">
    <property type="nucleotide sequence ID" value="NZ_RBIR01000014.1"/>
</dbReference>
<dbReference type="Proteomes" id="UP000276055">
    <property type="component" value="Unassembled WGS sequence"/>
</dbReference>
<dbReference type="SUPFAM" id="SSF55961">
    <property type="entry name" value="Bet v1-like"/>
    <property type="match status" value="1"/>
</dbReference>
<evidence type="ECO:0000313" key="1">
    <source>
        <dbReference type="EMBL" id="RKR12495.1"/>
    </source>
</evidence>